<feature type="compositionally biased region" description="Gly residues" evidence="2">
    <location>
        <begin position="379"/>
        <end position="395"/>
    </location>
</feature>
<sequence length="416" mass="41141">MLFDAMVLAGGKSSRLGGTPKAGLRFRGSSLLASTVASAVSRGARRVVVVGGADALEMAGAAGVPGVPQTVPGVPFDFGDRAPVIVAREEPPFGGPAAGIAAGFAALDRSSGGQETSDFVLVLACDLPEIDGGVGALLAAAREHARLDRVDAVEGADGIVAVDDEGRQQHLLAMYRTSALAAAVDRHRSAGDLDGLPVRRLIAGLNLELAAVPRGSADDVDTWADAARHGIVEEGRASRTDRGGAEKDRTAADDEHQSVVLARWVAQLAAELGLDGLEVEVDEVLGLAGVAAHAVLRPAAPLTTFVVGYAAGLAAAGGADASDAATQAGEVARRLAAEHAADGTAVAADDDGGGPASSGSGSGSRDGVVDGGATESDVGGSGSVRRGGGSGGSGGSESRDGDADRGATGPDSTRRT</sequence>
<gene>
    <name evidence="5" type="ORF">N1027_08120</name>
</gene>
<dbReference type="RefSeq" id="WP_259506826.1">
    <property type="nucleotide sequence ID" value="NZ_JANLCM010000001.1"/>
</dbReference>
<organism evidence="5 6">
    <name type="scientific">Herbiconiux aconitum</name>
    <dbReference type="NCBI Taxonomy" id="2970913"/>
    <lineage>
        <taxon>Bacteria</taxon>
        <taxon>Bacillati</taxon>
        <taxon>Actinomycetota</taxon>
        <taxon>Actinomycetes</taxon>
        <taxon>Micrococcales</taxon>
        <taxon>Microbacteriaceae</taxon>
        <taxon>Herbiconiux</taxon>
    </lineage>
</organism>
<feature type="region of interest" description="Disordered" evidence="2">
    <location>
        <begin position="342"/>
        <end position="416"/>
    </location>
</feature>
<dbReference type="Pfam" id="PF12804">
    <property type="entry name" value="NTP_transf_3"/>
    <property type="match status" value="1"/>
</dbReference>
<accession>A0ABT2GPP8</accession>
<evidence type="ECO:0000256" key="2">
    <source>
        <dbReference type="SAM" id="MobiDB-lite"/>
    </source>
</evidence>
<feature type="region of interest" description="Disordered" evidence="2">
    <location>
        <begin position="234"/>
        <end position="253"/>
    </location>
</feature>
<evidence type="ECO:0000313" key="5">
    <source>
        <dbReference type="EMBL" id="MCS5718101.1"/>
    </source>
</evidence>
<dbReference type="SUPFAM" id="SSF53448">
    <property type="entry name" value="Nucleotide-diphospho-sugar transferases"/>
    <property type="match status" value="1"/>
</dbReference>
<dbReference type="InterPro" id="IPR029044">
    <property type="entry name" value="Nucleotide-diphossugar_trans"/>
</dbReference>
<keyword evidence="6" id="KW-1185">Reference proteome</keyword>
<keyword evidence="1" id="KW-0808">Transferase</keyword>
<feature type="compositionally biased region" description="Gly residues" evidence="2">
    <location>
        <begin position="353"/>
        <end position="364"/>
    </location>
</feature>
<proteinExistence type="predicted"/>
<evidence type="ECO:0000256" key="1">
    <source>
        <dbReference type="ARBA" id="ARBA00022679"/>
    </source>
</evidence>
<dbReference type="EMBL" id="JANLCM010000001">
    <property type="protein sequence ID" value="MCS5718101.1"/>
    <property type="molecule type" value="Genomic_DNA"/>
</dbReference>
<evidence type="ECO:0000259" key="4">
    <source>
        <dbReference type="Pfam" id="PF20058"/>
    </source>
</evidence>
<dbReference type="Proteomes" id="UP001165584">
    <property type="component" value="Unassembled WGS sequence"/>
</dbReference>
<feature type="domain" description="DUF6457" evidence="4">
    <location>
        <begin position="258"/>
        <end position="340"/>
    </location>
</feature>
<dbReference type="Gene3D" id="3.90.550.10">
    <property type="entry name" value="Spore Coat Polysaccharide Biosynthesis Protein SpsA, Chain A"/>
    <property type="match status" value="1"/>
</dbReference>
<feature type="compositionally biased region" description="Low complexity" evidence="2">
    <location>
        <begin position="365"/>
        <end position="378"/>
    </location>
</feature>
<evidence type="ECO:0000313" key="6">
    <source>
        <dbReference type="Proteomes" id="UP001165584"/>
    </source>
</evidence>
<reference evidence="5" key="1">
    <citation type="submission" date="2022-08" db="EMBL/GenBank/DDBJ databases">
        <authorList>
            <person name="Deng Y."/>
            <person name="Han X.-F."/>
            <person name="Zhang Y.-Q."/>
        </authorList>
    </citation>
    <scope>NUCLEOTIDE SEQUENCE</scope>
    <source>
        <strain evidence="5">CPCC 205763</strain>
    </source>
</reference>
<dbReference type="InterPro" id="IPR025877">
    <property type="entry name" value="MobA-like_NTP_Trfase"/>
</dbReference>
<name>A0ABT2GPP8_9MICO</name>
<protein>
    <submittedName>
        <fullName evidence="5">DUF6457 domain-containing protein</fullName>
    </submittedName>
</protein>
<evidence type="ECO:0000259" key="3">
    <source>
        <dbReference type="Pfam" id="PF12804"/>
    </source>
</evidence>
<feature type="domain" description="MobA-like NTP transferase" evidence="3">
    <location>
        <begin position="5"/>
        <end position="188"/>
    </location>
</feature>
<dbReference type="Pfam" id="PF20058">
    <property type="entry name" value="DUF6457"/>
    <property type="match status" value="1"/>
</dbReference>
<dbReference type="PANTHER" id="PTHR19136">
    <property type="entry name" value="MOLYBDENUM COFACTOR GUANYLYLTRANSFERASE"/>
    <property type="match status" value="1"/>
</dbReference>
<dbReference type="PANTHER" id="PTHR19136:SF81">
    <property type="entry name" value="MOLYBDENUM COFACTOR GUANYLYLTRANSFERASE"/>
    <property type="match status" value="1"/>
</dbReference>
<comment type="caution">
    <text evidence="5">The sequence shown here is derived from an EMBL/GenBank/DDBJ whole genome shotgun (WGS) entry which is preliminary data.</text>
</comment>
<dbReference type="InterPro" id="IPR045598">
    <property type="entry name" value="DUF6457"/>
</dbReference>